<keyword evidence="3 5" id="KW-1133">Transmembrane helix</keyword>
<dbReference type="GeneID" id="20083368"/>
<comment type="similarity">
    <text evidence="5">Belongs to the PRA1 family.</text>
</comment>
<keyword evidence="4 5" id="KW-0472">Membrane</keyword>
<feature type="transmembrane region" description="Helical" evidence="5">
    <location>
        <begin position="58"/>
        <end position="75"/>
    </location>
</feature>
<gene>
    <name evidence="6" type="ORF">H310_06318</name>
</gene>
<protein>
    <recommendedName>
        <fullName evidence="5">PRA1 family protein</fullName>
    </recommendedName>
</protein>
<proteinExistence type="inferred from homology"/>
<dbReference type="AlphaFoldDB" id="A0A024U734"/>
<name>A0A024U734_9STRA</name>
<dbReference type="PANTHER" id="PTHR19317">
    <property type="entry name" value="PRENYLATED RAB ACCEPTOR 1-RELATED"/>
    <property type="match status" value="1"/>
</dbReference>
<keyword evidence="2 5" id="KW-0812">Transmembrane</keyword>
<evidence type="ECO:0000256" key="5">
    <source>
        <dbReference type="RuleBase" id="RU363107"/>
    </source>
</evidence>
<evidence type="ECO:0000256" key="1">
    <source>
        <dbReference type="ARBA" id="ARBA00004141"/>
    </source>
</evidence>
<comment type="subcellular location">
    <subcellularLocation>
        <location evidence="1 5">Membrane</location>
        <topology evidence="1 5">Multi-pass membrane protein</topology>
    </subcellularLocation>
</comment>
<dbReference type="PANTHER" id="PTHR19317:SF0">
    <property type="entry name" value="PRENYLATED RAB ACCEPTOR PROTEIN 1"/>
    <property type="match status" value="1"/>
</dbReference>
<accession>A0A024U734</accession>
<dbReference type="Pfam" id="PF03208">
    <property type="entry name" value="PRA1"/>
    <property type="match status" value="1"/>
</dbReference>
<dbReference type="RefSeq" id="XP_008869555.1">
    <property type="nucleotide sequence ID" value="XM_008871333.1"/>
</dbReference>
<sequence>MLSTTHAPPTVEVNPLKLISHDNLRDLNLFLGFGEQVQRPYTFPRSTGELTRRFQRNVIFFVANYAVVIFFVTMINALACPQFLFVLMLMGAGWYYCDKLASEETLMTGPTYIFGVPTTTEQRNGIMAVASIVLAAIYGGPVLMYAATTSAFICVSHACIRNAQLPSDEELVHLLQLKPERDAPFLTPYGHDNGYMVV</sequence>
<dbReference type="OrthoDB" id="58879at2759"/>
<evidence type="ECO:0000256" key="4">
    <source>
        <dbReference type="ARBA" id="ARBA00023136"/>
    </source>
</evidence>
<organism evidence="6">
    <name type="scientific">Aphanomyces invadans</name>
    <dbReference type="NCBI Taxonomy" id="157072"/>
    <lineage>
        <taxon>Eukaryota</taxon>
        <taxon>Sar</taxon>
        <taxon>Stramenopiles</taxon>
        <taxon>Oomycota</taxon>
        <taxon>Saprolegniomycetes</taxon>
        <taxon>Saprolegniales</taxon>
        <taxon>Verrucalvaceae</taxon>
        <taxon>Aphanomyces</taxon>
    </lineage>
</organism>
<reference evidence="6" key="1">
    <citation type="submission" date="2013-12" db="EMBL/GenBank/DDBJ databases">
        <title>The Genome Sequence of Aphanomyces invadans NJM9701.</title>
        <authorList>
            <consortium name="The Broad Institute Genomics Platform"/>
            <person name="Russ C."/>
            <person name="Tyler B."/>
            <person name="van West P."/>
            <person name="Dieguez-Uribeondo J."/>
            <person name="Young S.K."/>
            <person name="Zeng Q."/>
            <person name="Gargeya S."/>
            <person name="Fitzgerald M."/>
            <person name="Abouelleil A."/>
            <person name="Alvarado L."/>
            <person name="Chapman S.B."/>
            <person name="Gainer-Dewar J."/>
            <person name="Goldberg J."/>
            <person name="Griggs A."/>
            <person name="Gujja S."/>
            <person name="Hansen M."/>
            <person name="Howarth C."/>
            <person name="Imamovic A."/>
            <person name="Ireland A."/>
            <person name="Larimer J."/>
            <person name="McCowan C."/>
            <person name="Murphy C."/>
            <person name="Pearson M."/>
            <person name="Poon T.W."/>
            <person name="Priest M."/>
            <person name="Roberts A."/>
            <person name="Saif S."/>
            <person name="Shea T."/>
            <person name="Sykes S."/>
            <person name="Wortman J."/>
            <person name="Nusbaum C."/>
            <person name="Birren B."/>
        </authorList>
    </citation>
    <scope>NUCLEOTIDE SEQUENCE [LARGE SCALE GENOMIC DNA]</scope>
    <source>
        <strain evidence="6">NJM9701</strain>
    </source>
</reference>
<dbReference type="STRING" id="157072.A0A024U734"/>
<evidence type="ECO:0000256" key="2">
    <source>
        <dbReference type="ARBA" id="ARBA00022692"/>
    </source>
</evidence>
<feature type="transmembrane region" description="Helical" evidence="5">
    <location>
        <begin position="126"/>
        <end position="147"/>
    </location>
</feature>
<dbReference type="GO" id="GO:0005794">
    <property type="term" value="C:Golgi apparatus"/>
    <property type="evidence" value="ECO:0007669"/>
    <property type="project" value="TreeGrafter"/>
</dbReference>
<dbReference type="EMBL" id="KI913962">
    <property type="protein sequence ID" value="ETW01707.1"/>
    <property type="molecule type" value="Genomic_DNA"/>
</dbReference>
<evidence type="ECO:0000313" key="6">
    <source>
        <dbReference type="EMBL" id="ETW01707.1"/>
    </source>
</evidence>
<dbReference type="VEuPathDB" id="FungiDB:H310_06318"/>
<evidence type="ECO:0000256" key="3">
    <source>
        <dbReference type="ARBA" id="ARBA00022989"/>
    </source>
</evidence>
<dbReference type="InterPro" id="IPR004895">
    <property type="entry name" value="Prenylated_rab_accept_PRA1"/>
</dbReference>
<dbReference type="GO" id="GO:0016020">
    <property type="term" value="C:membrane"/>
    <property type="evidence" value="ECO:0007669"/>
    <property type="project" value="UniProtKB-SubCell"/>
</dbReference>